<dbReference type="PANTHER" id="PTHR35317:SF35">
    <property type="entry name" value="DUF4219 DOMAIN-CONTAINING PROTEIN"/>
    <property type="match status" value="1"/>
</dbReference>
<dbReference type="Pfam" id="PF14223">
    <property type="entry name" value="Retrotran_gag_2"/>
    <property type="match status" value="1"/>
</dbReference>
<sequence length="195" mass="22446">MESYGDLLNTNKVILDDGNYGFWKSRMKSIIGGIDRLAWKAVLEKWEEPTIKDEKGSGIAKPEEDWTEDEMKKSKYNSRALTAIHCSVGRKQFELIQGCETVKEAWDILQVQYEGTTKVHSSRKDMLVSRFENLRMEEHESISDFSSKISTLAQEAVTLGKKYKDQKLVKKFLRCLPTKFMAYKTALCESTTLKI</sequence>
<dbReference type="PANTHER" id="PTHR35317">
    <property type="entry name" value="OS04G0629600 PROTEIN"/>
    <property type="match status" value="1"/>
</dbReference>
<proteinExistence type="predicted"/>
<keyword evidence="1" id="KW-1185">Reference proteome</keyword>
<accession>A0ABM0VYA2</accession>
<name>A0ABM0VYA2_CAMSA</name>
<dbReference type="GeneID" id="104743608"/>
<reference evidence="1" key="1">
    <citation type="journal article" date="2014" name="Nat. Commun.">
        <title>The emerging biofuel crop Camelina sativa retains a highly undifferentiated hexaploid genome structure.</title>
        <authorList>
            <person name="Kagale S."/>
            <person name="Koh C."/>
            <person name="Nixon J."/>
            <person name="Bollina V."/>
            <person name="Clarke W.E."/>
            <person name="Tuteja R."/>
            <person name="Spillane C."/>
            <person name="Robinson S.J."/>
            <person name="Links M.G."/>
            <person name="Clarke C."/>
            <person name="Higgins E.E."/>
            <person name="Huebert T."/>
            <person name="Sharpe A.G."/>
            <person name="Parkin I.A."/>
        </authorList>
    </citation>
    <scope>NUCLEOTIDE SEQUENCE [LARGE SCALE GENOMIC DNA]</scope>
    <source>
        <strain evidence="1">cv. DH55</strain>
    </source>
</reference>
<evidence type="ECO:0000313" key="1">
    <source>
        <dbReference type="Proteomes" id="UP000694864"/>
    </source>
</evidence>
<dbReference type="Proteomes" id="UP000694864">
    <property type="component" value="Chromosome 14"/>
</dbReference>
<evidence type="ECO:0000313" key="2">
    <source>
        <dbReference type="RefSeq" id="XP_010462971.1"/>
    </source>
</evidence>
<organism evidence="1 2">
    <name type="scientific">Camelina sativa</name>
    <name type="common">False flax</name>
    <name type="synonym">Myagrum sativum</name>
    <dbReference type="NCBI Taxonomy" id="90675"/>
    <lineage>
        <taxon>Eukaryota</taxon>
        <taxon>Viridiplantae</taxon>
        <taxon>Streptophyta</taxon>
        <taxon>Embryophyta</taxon>
        <taxon>Tracheophyta</taxon>
        <taxon>Spermatophyta</taxon>
        <taxon>Magnoliopsida</taxon>
        <taxon>eudicotyledons</taxon>
        <taxon>Gunneridae</taxon>
        <taxon>Pentapetalae</taxon>
        <taxon>rosids</taxon>
        <taxon>malvids</taxon>
        <taxon>Brassicales</taxon>
        <taxon>Brassicaceae</taxon>
        <taxon>Camelineae</taxon>
        <taxon>Camelina</taxon>
    </lineage>
</organism>
<protein>
    <submittedName>
        <fullName evidence="2">Uncharacterized protein LOC104743608</fullName>
    </submittedName>
</protein>
<dbReference type="RefSeq" id="XP_010462971.1">
    <property type="nucleotide sequence ID" value="XM_010464669.1"/>
</dbReference>
<reference evidence="2" key="2">
    <citation type="submission" date="2025-08" db="UniProtKB">
        <authorList>
            <consortium name="RefSeq"/>
        </authorList>
    </citation>
    <scope>IDENTIFICATION</scope>
    <source>
        <tissue evidence="2">Leaf</tissue>
    </source>
</reference>
<gene>
    <name evidence="2" type="primary">LOC104743608</name>
</gene>